<comment type="caution">
    <text evidence="1">The sequence shown here is derived from an EMBL/GenBank/DDBJ whole genome shotgun (WGS) entry which is preliminary data.</text>
</comment>
<protein>
    <submittedName>
        <fullName evidence="1">Uncharacterized protein</fullName>
    </submittedName>
</protein>
<dbReference type="EMBL" id="LLXL01001194">
    <property type="protein sequence ID" value="PKK65797.1"/>
    <property type="molecule type" value="Genomic_DNA"/>
</dbReference>
<proteinExistence type="predicted"/>
<dbReference type="Gene3D" id="1.25.40.10">
    <property type="entry name" value="Tetratricopeptide repeat domain"/>
    <property type="match status" value="1"/>
</dbReference>
<gene>
    <name evidence="1" type="ORF">RhiirC2_785625</name>
</gene>
<evidence type="ECO:0000313" key="2">
    <source>
        <dbReference type="Proteomes" id="UP000233469"/>
    </source>
</evidence>
<organism evidence="1 2">
    <name type="scientific">Rhizophagus irregularis</name>
    <dbReference type="NCBI Taxonomy" id="588596"/>
    <lineage>
        <taxon>Eukaryota</taxon>
        <taxon>Fungi</taxon>
        <taxon>Fungi incertae sedis</taxon>
        <taxon>Mucoromycota</taxon>
        <taxon>Glomeromycotina</taxon>
        <taxon>Glomeromycetes</taxon>
        <taxon>Glomerales</taxon>
        <taxon>Glomeraceae</taxon>
        <taxon>Rhizophagus</taxon>
    </lineage>
</organism>
<dbReference type="Proteomes" id="UP000233469">
    <property type="component" value="Unassembled WGS sequence"/>
</dbReference>
<reference evidence="1 2" key="1">
    <citation type="submission" date="2016-04" db="EMBL/GenBank/DDBJ databases">
        <title>Genome analyses suggest a sexual origin of heterokaryosis in a supposedly ancient asexual fungus.</title>
        <authorList>
            <person name="Ropars J."/>
            <person name="Sedzielewska K."/>
            <person name="Noel J."/>
            <person name="Charron P."/>
            <person name="Farinelli L."/>
            <person name="Marton T."/>
            <person name="Kruger M."/>
            <person name="Pelin A."/>
            <person name="Brachmann A."/>
            <person name="Corradi N."/>
        </authorList>
    </citation>
    <scope>NUCLEOTIDE SEQUENCE [LARGE SCALE GENOMIC DNA]</scope>
    <source>
        <strain evidence="1 2">C2</strain>
    </source>
</reference>
<sequence>MNLLESRKDENQSVYWYQQAADTKNTSVNIYLAKCYRLGEAFECYKKSAKHFDDEKNGKLPG</sequence>
<dbReference type="AlphaFoldDB" id="A0A2N1MW01"/>
<evidence type="ECO:0000313" key="1">
    <source>
        <dbReference type="EMBL" id="PKK65797.1"/>
    </source>
</evidence>
<accession>A0A2N1MW01</accession>
<dbReference type="SUPFAM" id="SSF81901">
    <property type="entry name" value="HCP-like"/>
    <property type="match status" value="1"/>
</dbReference>
<dbReference type="VEuPathDB" id="FungiDB:RhiirFUN_024462"/>
<dbReference type="VEuPathDB" id="FungiDB:RhiirA1_465877"/>
<name>A0A2N1MW01_9GLOM</name>
<dbReference type="InterPro" id="IPR011990">
    <property type="entry name" value="TPR-like_helical_dom_sf"/>
</dbReference>
<reference evidence="1 2" key="2">
    <citation type="submission" date="2017-10" db="EMBL/GenBank/DDBJ databases">
        <title>Extensive intraspecific genome diversity in a model arbuscular mycorrhizal fungus.</title>
        <authorList>
            <person name="Chen E.C.H."/>
            <person name="Morin E."/>
            <person name="Baudet D."/>
            <person name="Noel J."/>
            <person name="Ndikumana S."/>
            <person name="Charron P."/>
            <person name="St-Onge C."/>
            <person name="Giorgi J."/>
            <person name="Grigoriev I.V."/>
            <person name="Roux C."/>
            <person name="Martin F.M."/>
            <person name="Corradi N."/>
        </authorList>
    </citation>
    <scope>NUCLEOTIDE SEQUENCE [LARGE SCALE GENOMIC DNA]</scope>
    <source>
        <strain evidence="1 2">C2</strain>
    </source>
</reference>